<dbReference type="PANTHER" id="PTHR15889">
    <property type="entry name" value="MITOCHONDRIAL RIBOSOMAL PROTEIN L37"/>
    <property type="match status" value="1"/>
</dbReference>
<dbReference type="STRING" id="6248.A0A0K0E3M2"/>
<dbReference type="AlphaFoldDB" id="A0A0K0E3M2"/>
<dbReference type="WBParaSite" id="TCONS_00005740.p1">
    <property type="protein sequence ID" value="TCONS_00005740.p1"/>
    <property type="gene ID" value="XLOC_003988"/>
</dbReference>
<dbReference type="GO" id="GO:0005739">
    <property type="term" value="C:mitochondrion"/>
    <property type="evidence" value="ECO:0007669"/>
    <property type="project" value="TreeGrafter"/>
</dbReference>
<reference evidence="2" key="1">
    <citation type="submission" date="2015-08" db="UniProtKB">
        <authorList>
            <consortium name="WormBaseParasite"/>
        </authorList>
    </citation>
    <scope>IDENTIFICATION</scope>
</reference>
<dbReference type="Proteomes" id="UP000035681">
    <property type="component" value="Unplaced"/>
</dbReference>
<accession>A0A0K0E3M2</accession>
<name>A0A0K0E3M2_STRER</name>
<dbReference type="InterPro" id="IPR052482">
    <property type="entry name" value="mtLSU_mL37"/>
</dbReference>
<organism evidence="2">
    <name type="scientific">Strongyloides stercoralis</name>
    <name type="common">Threadworm</name>
    <dbReference type="NCBI Taxonomy" id="6248"/>
    <lineage>
        <taxon>Eukaryota</taxon>
        <taxon>Metazoa</taxon>
        <taxon>Ecdysozoa</taxon>
        <taxon>Nematoda</taxon>
        <taxon>Chromadorea</taxon>
        <taxon>Rhabditida</taxon>
        <taxon>Tylenchina</taxon>
        <taxon>Panagrolaimomorpha</taxon>
        <taxon>Strongyloidoidea</taxon>
        <taxon>Strongyloididae</taxon>
        <taxon>Strongyloides</taxon>
    </lineage>
</organism>
<protein>
    <submittedName>
        <fullName evidence="2">39S ribosomal protein L9, mitochondrial</fullName>
    </submittedName>
</protein>
<evidence type="ECO:0000313" key="2">
    <source>
        <dbReference type="WBParaSite" id="SSTP_0000409400.1"/>
    </source>
</evidence>
<dbReference type="PANTHER" id="PTHR15889:SF2">
    <property type="entry name" value="LARGE RIBOSOMAL SUBUNIT PROTEIN ML37"/>
    <property type="match status" value="1"/>
</dbReference>
<evidence type="ECO:0000313" key="1">
    <source>
        <dbReference type="Proteomes" id="UP000035681"/>
    </source>
</evidence>
<proteinExistence type="predicted"/>
<dbReference type="WBParaSite" id="SSTP_0000409400.1">
    <property type="protein sequence ID" value="SSTP_0000409400.1"/>
    <property type="gene ID" value="SSTP_0000409400"/>
</dbReference>
<keyword evidence="1" id="KW-1185">Reference proteome</keyword>
<sequence>MVFRKYKPFKQFSKNNTRIFKEIFKARNSRRLSKFEVPEALLEKNVEIYDPNLVSFVDKPNPLIEQLKNLNLNSMNINKPTIKDHPLFKEKECLLFESKEPFSDGIDQACNLTNSILRSEFPASFNNSIHKITLPKNFEDEIKNCILAGERFDPTLEKLPKRFDPVIFWVYQQRVYGTPVIKRGNIILSHIYRKFKILSLGKDNMLDVRVDFDAPLSGTLNLKGHFNNQPLVVRGCPHIILQKTSPTELWSSIDIVKNTVNEKVPELRAIEATLDLQKENLYNEESVIIRKTFPLFIDTIMYTMEKDQKYPWTSEQKGANVIMNCFGAALAQAGRNLSGNNTINSIDEMEEKLQKKPIVVKAVQLCDGKLDIAVVQLNTLKMDLNGIKNEVWLKSNLQLYKTKPFWENLDTVEELNMETVNEFGRLILC</sequence>